<dbReference type="GO" id="GO:0005524">
    <property type="term" value="F:ATP binding"/>
    <property type="evidence" value="ECO:0007669"/>
    <property type="project" value="InterPro"/>
</dbReference>
<evidence type="ECO:0000313" key="5">
    <source>
        <dbReference type="Proteomes" id="UP000728032"/>
    </source>
</evidence>
<gene>
    <name evidence="4" type="ORF">ONB1V03_LOCUS16213</name>
</gene>
<organism evidence="4">
    <name type="scientific">Oppiella nova</name>
    <dbReference type="NCBI Taxonomy" id="334625"/>
    <lineage>
        <taxon>Eukaryota</taxon>
        <taxon>Metazoa</taxon>
        <taxon>Ecdysozoa</taxon>
        <taxon>Arthropoda</taxon>
        <taxon>Chelicerata</taxon>
        <taxon>Arachnida</taxon>
        <taxon>Acari</taxon>
        <taxon>Acariformes</taxon>
        <taxon>Sarcoptiformes</taxon>
        <taxon>Oribatida</taxon>
        <taxon>Brachypylina</taxon>
        <taxon>Oppioidea</taxon>
        <taxon>Oppiidae</taxon>
        <taxon>Oppiella</taxon>
    </lineage>
</organism>
<accession>A0A7R9MH01</accession>
<feature type="repeat" description="RCC1" evidence="2">
    <location>
        <begin position="149"/>
        <end position="203"/>
    </location>
</feature>
<evidence type="ECO:0000259" key="3">
    <source>
        <dbReference type="PROSITE" id="PS50011"/>
    </source>
</evidence>
<evidence type="ECO:0000256" key="1">
    <source>
        <dbReference type="ARBA" id="ARBA00022737"/>
    </source>
</evidence>
<dbReference type="InterPro" id="IPR051210">
    <property type="entry name" value="Ub_ligase/GEF_domain"/>
</dbReference>
<reference evidence="4" key="1">
    <citation type="submission" date="2020-11" db="EMBL/GenBank/DDBJ databases">
        <authorList>
            <person name="Tran Van P."/>
        </authorList>
    </citation>
    <scope>NUCLEOTIDE SEQUENCE</scope>
</reference>
<dbReference type="InterPro" id="IPR009091">
    <property type="entry name" value="RCC1/BLIP-II"/>
</dbReference>
<feature type="domain" description="Protein kinase" evidence="3">
    <location>
        <begin position="320"/>
        <end position="566"/>
    </location>
</feature>
<dbReference type="PANTHER" id="PTHR22870">
    <property type="entry name" value="REGULATOR OF CHROMOSOME CONDENSATION"/>
    <property type="match status" value="1"/>
</dbReference>
<dbReference type="OrthoDB" id="10256179at2759"/>
<proteinExistence type="predicted"/>
<dbReference type="Gene3D" id="2.130.10.30">
    <property type="entry name" value="Regulator of chromosome condensation 1/beta-lactamase-inhibitor protein II"/>
    <property type="match status" value="1"/>
</dbReference>
<dbReference type="InterPro" id="IPR011009">
    <property type="entry name" value="Kinase-like_dom_sf"/>
</dbReference>
<dbReference type="InterPro" id="IPR058923">
    <property type="entry name" value="RCC1-like_dom"/>
</dbReference>
<feature type="repeat" description="RCC1" evidence="2">
    <location>
        <begin position="95"/>
        <end position="148"/>
    </location>
</feature>
<dbReference type="InterPro" id="IPR000719">
    <property type="entry name" value="Prot_kinase_dom"/>
</dbReference>
<keyword evidence="1" id="KW-0677">Repeat</keyword>
<name>A0A7R9MH01_9ACAR</name>
<dbReference type="AlphaFoldDB" id="A0A7R9MH01"/>
<dbReference type="CDD" id="cd00180">
    <property type="entry name" value="PKc"/>
    <property type="match status" value="1"/>
</dbReference>
<dbReference type="PRINTS" id="PR00633">
    <property type="entry name" value="RCCNDNSATION"/>
</dbReference>
<dbReference type="SMART" id="SM00220">
    <property type="entry name" value="S_TKc"/>
    <property type="match status" value="1"/>
</dbReference>
<dbReference type="SUPFAM" id="SSF56112">
    <property type="entry name" value="Protein kinase-like (PK-like)"/>
    <property type="match status" value="1"/>
</dbReference>
<sequence>MSSILNIFNICDKIPETTKRSIKLFHVLNGWDGPNILFVTNEDRVYGMGANKSGSLGLGHNNTIESPEQIPGLNDQNIREFMIGSNFVIALTSESKVYGWGCNGSGQLGRDRSPQFIYLKPGLIDYFAGKGVTQISCGYLHSLALTTDGRVYGWGDNTNAQLGFDNKTTDHSTPTPVEINLHKDLIVKQVYCFANSSFAVTVDGEVYSWGYNYEGECGHDISELIVNPRLINSLVNVRAVSMSQNRTYFITDEGLVYFCGQYNSNTRCYEYSKQMEPKLLETDLRFTDIHMDLSNGDQVSFTSALTGQGLYKIMETNEIFETFYDNMFDFYANVYQLTYKTVDLNDYRDWVPKERPEYALKSKQNFCLNFPKIDKSIEGYYDNCFDVLEELSGSGGFSKVFKVRHNLRSAHVVQYFNSWTDRKYLYLQTEYCAKTLQNILEEKGQVFSRDVGVAMNVVEYYMSCQIFSELLECVKYLHELSEPVVHGSLKPQNILIDVNANYGSYLKLCDTGLTGIHDMVCHKELDESTRKYLAPEVIAGKLYDHKSDIYRQQLFEIDFEKDVQPD</sequence>
<dbReference type="PROSITE" id="PS00626">
    <property type="entry name" value="RCC1_2"/>
    <property type="match status" value="1"/>
</dbReference>
<dbReference type="PROSITE" id="PS50012">
    <property type="entry name" value="RCC1_3"/>
    <property type="match status" value="4"/>
</dbReference>
<dbReference type="Pfam" id="PF00069">
    <property type="entry name" value="Pkinase"/>
    <property type="match status" value="1"/>
</dbReference>
<dbReference type="PANTHER" id="PTHR22870:SF408">
    <property type="entry name" value="OS09G0560450 PROTEIN"/>
    <property type="match status" value="1"/>
</dbReference>
<keyword evidence="5" id="KW-1185">Reference proteome</keyword>
<feature type="non-terminal residue" evidence="4">
    <location>
        <position position="1"/>
    </location>
</feature>
<dbReference type="SUPFAM" id="SSF50985">
    <property type="entry name" value="RCC1/BLIP-II"/>
    <property type="match status" value="1"/>
</dbReference>
<dbReference type="EMBL" id="OC932704">
    <property type="protein sequence ID" value="CAD7659618.1"/>
    <property type="molecule type" value="Genomic_DNA"/>
</dbReference>
<dbReference type="PROSITE" id="PS50011">
    <property type="entry name" value="PROTEIN_KINASE_DOM"/>
    <property type="match status" value="1"/>
</dbReference>
<dbReference type="Proteomes" id="UP000728032">
    <property type="component" value="Unassembled WGS sequence"/>
</dbReference>
<feature type="repeat" description="RCC1" evidence="2">
    <location>
        <begin position="204"/>
        <end position="253"/>
    </location>
</feature>
<dbReference type="InterPro" id="IPR000408">
    <property type="entry name" value="Reg_chr_condens"/>
</dbReference>
<feature type="repeat" description="RCC1" evidence="2">
    <location>
        <begin position="43"/>
        <end position="94"/>
    </location>
</feature>
<dbReference type="EMBL" id="CAJPVJ010017879">
    <property type="protein sequence ID" value="CAG2176780.1"/>
    <property type="molecule type" value="Genomic_DNA"/>
</dbReference>
<evidence type="ECO:0000256" key="2">
    <source>
        <dbReference type="PROSITE-ProRule" id="PRU00235"/>
    </source>
</evidence>
<dbReference type="Gene3D" id="1.10.510.10">
    <property type="entry name" value="Transferase(Phosphotransferase) domain 1"/>
    <property type="match status" value="1"/>
</dbReference>
<evidence type="ECO:0000313" key="4">
    <source>
        <dbReference type="EMBL" id="CAD7659618.1"/>
    </source>
</evidence>
<protein>
    <recommendedName>
        <fullName evidence="3">Protein kinase domain-containing protein</fullName>
    </recommendedName>
</protein>
<dbReference type="GO" id="GO:0004672">
    <property type="term" value="F:protein kinase activity"/>
    <property type="evidence" value="ECO:0007669"/>
    <property type="project" value="InterPro"/>
</dbReference>
<dbReference type="Pfam" id="PF25390">
    <property type="entry name" value="WD40_RLD"/>
    <property type="match status" value="1"/>
</dbReference>